<comment type="subcellular location">
    <subcellularLocation>
        <location evidence="1">Cell envelope</location>
    </subcellularLocation>
</comment>
<reference evidence="6 7" key="1">
    <citation type="submission" date="2018-08" db="EMBL/GenBank/DDBJ databases">
        <title>Isolation, diversity and antifungal activity of Actinobacteria from wheat.</title>
        <authorList>
            <person name="Han C."/>
        </authorList>
    </citation>
    <scope>NUCLEOTIDE SEQUENCE [LARGE SCALE GENOMIC DNA]</scope>
    <source>
        <strain evidence="6 7">NEAU-YY421</strain>
    </source>
</reference>
<feature type="domain" description="Solute-binding protein family 5" evidence="5">
    <location>
        <begin position="46"/>
        <end position="381"/>
    </location>
</feature>
<dbReference type="GO" id="GO:0015833">
    <property type="term" value="P:peptide transport"/>
    <property type="evidence" value="ECO:0007669"/>
    <property type="project" value="TreeGrafter"/>
</dbReference>
<gene>
    <name evidence="6" type="ORF">DY218_28745</name>
</gene>
<dbReference type="OrthoDB" id="4120448at2"/>
<keyword evidence="7" id="KW-1185">Reference proteome</keyword>
<name>A0A372LYB5_9ACTN</name>
<sequence length="467" mass="50375">MTQAVIALDAFPLGNDHRRPVDYNAGLVSEAMILPLLRELPGVTQPEPAAVHAIEPSSDGLHWRLYPDPNLRWSDGEPLRCEHLVDGIRDAATCDDQLGRLMRSVGAEAVAVNDAVSLRLRHPVSFLPALLTLPQLAPMRLDSTAVLGPFAPHGRTADGGLLLCRHRYTCSPDAPGELRFTVIEHLDPAVAEFRAGTVHATPTTSFDVADAARFRGDPDLSTQGLALFASLEFGRRCPTLRGTPELRSAVGRALDLEVLAAGTTGLLEPAAAPATVLLGDEPRATASQPPSAQAAQRVRDLLGPGPVEVSYADFVPNGAAVTAVCEQLQEAFGLPFTPRPLSYGAYLRTALLGDHTLLYTLTTADFPHPAALLAPWVSGGTYSRAGSFADETFDALFRQATEHSDATEAAAGWRRTEERWLELMPRVPLLRVRAHYLAEPGLRRIGLTESGKFPFHLLSRPYPPMSN</sequence>
<comment type="similarity">
    <text evidence="2">Belongs to the bacterial solute-binding protein 5 family.</text>
</comment>
<dbReference type="GO" id="GO:1904680">
    <property type="term" value="F:peptide transmembrane transporter activity"/>
    <property type="evidence" value="ECO:0007669"/>
    <property type="project" value="TreeGrafter"/>
</dbReference>
<organism evidence="6 7">
    <name type="scientific">Streptomyces triticagri</name>
    <dbReference type="NCBI Taxonomy" id="2293568"/>
    <lineage>
        <taxon>Bacteria</taxon>
        <taxon>Bacillati</taxon>
        <taxon>Actinomycetota</taxon>
        <taxon>Actinomycetes</taxon>
        <taxon>Kitasatosporales</taxon>
        <taxon>Streptomycetaceae</taxon>
        <taxon>Streptomyces</taxon>
    </lineage>
</organism>
<evidence type="ECO:0000313" key="7">
    <source>
        <dbReference type="Proteomes" id="UP000263094"/>
    </source>
</evidence>
<proteinExistence type="inferred from homology"/>
<accession>A0A372LYB5</accession>
<evidence type="ECO:0000256" key="1">
    <source>
        <dbReference type="ARBA" id="ARBA00004196"/>
    </source>
</evidence>
<evidence type="ECO:0000256" key="3">
    <source>
        <dbReference type="ARBA" id="ARBA00022448"/>
    </source>
</evidence>
<evidence type="ECO:0000256" key="4">
    <source>
        <dbReference type="ARBA" id="ARBA00022729"/>
    </source>
</evidence>
<dbReference type="PANTHER" id="PTHR30290:SF10">
    <property type="entry name" value="PERIPLASMIC OLIGOPEPTIDE-BINDING PROTEIN-RELATED"/>
    <property type="match status" value="1"/>
</dbReference>
<dbReference type="InterPro" id="IPR039424">
    <property type="entry name" value="SBP_5"/>
</dbReference>
<evidence type="ECO:0000256" key="2">
    <source>
        <dbReference type="ARBA" id="ARBA00005695"/>
    </source>
</evidence>
<evidence type="ECO:0000313" key="6">
    <source>
        <dbReference type="EMBL" id="RFU83253.1"/>
    </source>
</evidence>
<dbReference type="Proteomes" id="UP000263094">
    <property type="component" value="Unassembled WGS sequence"/>
</dbReference>
<comment type="caution">
    <text evidence="6">The sequence shown here is derived from an EMBL/GenBank/DDBJ whole genome shotgun (WGS) entry which is preliminary data.</text>
</comment>
<dbReference type="InterPro" id="IPR000914">
    <property type="entry name" value="SBP_5_dom"/>
</dbReference>
<dbReference type="PANTHER" id="PTHR30290">
    <property type="entry name" value="PERIPLASMIC BINDING COMPONENT OF ABC TRANSPORTER"/>
    <property type="match status" value="1"/>
</dbReference>
<keyword evidence="3" id="KW-0813">Transport</keyword>
<dbReference type="Gene3D" id="3.10.105.10">
    <property type="entry name" value="Dipeptide-binding Protein, Domain 3"/>
    <property type="match status" value="1"/>
</dbReference>
<protein>
    <recommendedName>
        <fullName evidence="5">Solute-binding protein family 5 domain-containing protein</fullName>
    </recommendedName>
</protein>
<dbReference type="Pfam" id="PF00496">
    <property type="entry name" value="SBP_bac_5"/>
    <property type="match status" value="1"/>
</dbReference>
<dbReference type="SUPFAM" id="SSF53850">
    <property type="entry name" value="Periplasmic binding protein-like II"/>
    <property type="match status" value="1"/>
</dbReference>
<keyword evidence="4" id="KW-0732">Signal</keyword>
<dbReference type="EMBL" id="QUAK01000213">
    <property type="protein sequence ID" value="RFU83253.1"/>
    <property type="molecule type" value="Genomic_DNA"/>
</dbReference>
<dbReference type="AlphaFoldDB" id="A0A372LYB5"/>
<dbReference type="Gene3D" id="3.40.190.10">
    <property type="entry name" value="Periplasmic binding protein-like II"/>
    <property type="match status" value="1"/>
</dbReference>
<dbReference type="GO" id="GO:0030313">
    <property type="term" value="C:cell envelope"/>
    <property type="evidence" value="ECO:0007669"/>
    <property type="project" value="UniProtKB-SubCell"/>
</dbReference>
<dbReference type="RefSeq" id="WP_128559049.1">
    <property type="nucleotide sequence ID" value="NZ_QUAK01000213.1"/>
</dbReference>
<evidence type="ECO:0000259" key="5">
    <source>
        <dbReference type="Pfam" id="PF00496"/>
    </source>
</evidence>